<evidence type="ECO:0000313" key="7">
    <source>
        <dbReference type="Proteomes" id="UP000509371"/>
    </source>
</evidence>
<accession>A0A2Z4PS11</accession>
<evidence type="ECO:0000313" key="5">
    <source>
        <dbReference type="EMBL" id="QKK79540.1"/>
    </source>
</evidence>
<dbReference type="Pfam" id="PF04337">
    <property type="entry name" value="DUF480"/>
    <property type="match status" value="1"/>
</dbReference>
<dbReference type="AlphaFoldDB" id="A0A2Z4PS11"/>
<dbReference type="HAMAP" id="MF_01584">
    <property type="entry name" value="UPF0502"/>
    <property type="match status" value="1"/>
</dbReference>
<reference evidence="4 8" key="3">
    <citation type="submission" date="2024-05" db="EMBL/GenBank/DDBJ databases">
        <authorList>
            <person name="Busch G.E."/>
            <person name="Sharma I."/>
        </authorList>
    </citation>
    <scope>NUCLEOTIDE SEQUENCE [LARGE SCALE GENOMIC DNA]</scope>
    <source>
        <strain evidence="4 8">23GB23</strain>
    </source>
</reference>
<dbReference type="EMBL" id="CP054301">
    <property type="protein sequence ID" value="QKK79540.1"/>
    <property type="molecule type" value="Genomic_DNA"/>
</dbReference>
<reference evidence="3 6" key="1">
    <citation type="submission" date="2016-06" db="EMBL/GenBank/DDBJ databases">
        <title>The sequenced genome of the ice-adhering bacterium Marinomonas primoryensis, from Antarctica.</title>
        <authorList>
            <person name="Graham L."/>
            <person name="Vance T.D.R."/>
            <person name="Davies P.L."/>
        </authorList>
    </citation>
    <scope>NUCLEOTIDE SEQUENCE [LARGE SCALE GENOMIC DNA]</scope>
    <source>
        <strain evidence="3 6">AceL</strain>
    </source>
</reference>
<dbReference type="Gene3D" id="1.10.10.10">
    <property type="entry name" value="Winged helix-like DNA-binding domain superfamily/Winged helix DNA-binding domain"/>
    <property type="match status" value="2"/>
</dbReference>
<proteinExistence type="inferred from homology"/>
<evidence type="ECO:0000313" key="8">
    <source>
        <dbReference type="Proteomes" id="UP001471651"/>
    </source>
</evidence>
<dbReference type="PANTHER" id="PTHR38768:SF1">
    <property type="entry name" value="UPF0502 PROTEIN YCEH"/>
    <property type="match status" value="1"/>
</dbReference>
<name>A0A2Z4PS11_9GAMM</name>
<evidence type="ECO:0000256" key="1">
    <source>
        <dbReference type="HAMAP-Rule" id="MF_01584"/>
    </source>
</evidence>
<reference evidence="5 7" key="2">
    <citation type="submission" date="2020-06" db="EMBL/GenBank/DDBJ databases">
        <authorList>
            <person name="Voronona O.L."/>
            <person name="Aksenova E.I."/>
            <person name="Kunda M.S."/>
            <person name="Semenov A.N."/>
            <person name="Ryzhova N."/>
        </authorList>
    </citation>
    <scope>NUCLEOTIDE SEQUENCE [LARGE SCALE GENOMIC DNA]</scope>
    <source>
        <strain evidence="5 7">MPKMM3633</strain>
    </source>
</reference>
<gene>
    <name evidence="3" type="ORF">A8139_07780</name>
    <name evidence="4" type="ORF">ABKW32_01320</name>
    <name evidence="5" type="ORF">MP3633_0804</name>
</gene>
<comment type="similarity">
    <text evidence="1">Belongs to the UPF0502 family.</text>
</comment>
<dbReference type="PANTHER" id="PTHR38768">
    <property type="entry name" value="UPF0502 PROTEIN YCEH"/>
    <property type="match status" value="1"/>
</dbReference>
<evidence type="ECO:0000313" key="3">
    <source>
        <dbReference type="EMBL" id="AWX99908.1"/>
    </source>
</evidence>
<dbReference type="OrthoDB" id="9784785at2"/>
<dbReference type="EMBL" id="CP016181">
    <property type="protein sequence ID" value="AWX99908.1"/>
    <property type="molecule type" value="Genomic_DNA"/>
</dbReference>
<protein>
    <submittedName>
        <fullName evidence="4">DUF480 domain-containing protein</fullName>
    </submittedName>
</protein>
<sequence length="223" mass="25081">MSYYEVNFIEMRIIGCLMEKEITTPDQYPLSLNALVNACNQKSNRDPVTQLSPLEVQDGVDALQARGLVTEISGSHSRVSKYQHRFCNTEFSDLQLSSAETAVVCLLFVRGAQTPGELRSRSGRLHGFQSRDEVEAALQSLHSKTGGPYVCQLPREPGKREQRYQECFCSESERATTTWSEPLPSSSTGDEYTQQLEARVLELEERVRELSERNQVLENASGL</sequence>
<evidence type="ECO:0000256" key="2">
    <source>
        <dbReference type="SAM" id="Coils"/>
    </source>
</evidence>
<dbReference type="InterPro" id="IPR036390">
    <property type="entry name" value="WH_DNA-bd_sf"/>
</dbReference>
<organism evidence="3 6">
    <name type="scientific">Marinomonas primoryensis</name>
    <dbReference type="NCBI Taxonomy" id="178399"/>
    <lineage>
        <taxon>Bacteria</taxon>
        <taxon>Pseudomonadati</taxon>
        <taxon>Pseudomonadota</taxon>
        <taxon>Gammaproteobacteria</taxon>
        <taxon>Oceanospirillales</taxon>
        <taxon>Oceanospirillaceae</taxon>
        <taxon>Marinomonas</taxon>
    </lineage>
</organism>
<dbReference type="InterPro" id="IPR007432">
    <property type="entry name" value="DUF480"/>
</dbReference>
<dbReference type="RefSeq" id="WP_112137075.1">
    <property type="nucleotide sequence ID" value="NZ_BAAAEF010000003.1"/>
</dbReference>
<dbReference type="EMBL" id="JBDYKN010000001">
    <property type="protein sequence ID" value="MEP7728070.1"/>
    <property type="molecule type" value="Genomic_DNA"/>
</dbReference>
<keyword evidence="8" id="KW-1185">Reference proteome</keyword>
<dbReference type="InterPro" id="IPR036388">
    <property type="entry name" value="WH-like_DNA-bd_sf"/>
</dbReference>
<dbReference type="SUPFAM" id="SSF46785">
    <property type="entry name" value="Winged helix' DNA-binding domain"/>
    <property type="match status" value="2"/>
</dbReference>
<dbReference type="Proteomes" id="UP001471651">
    <property type="component" value="Unassembled WGS sequence"/>
</dbReference>
<dbReference type="KEGG" id="mpri:MP3633_0804"/>
<dbReference type="Proteomes" id="UP000249898">
    <property type="component" value="Chromosome"/>
</dbReference>
<keyword evidence="2" id="KW-0175">Coiled coil</keyword>
<dbReference type="Proteomes" id="UP000509371">
    <property type="component" value="Chromosome"/>
</dbReference>
<evidence type="ECO:0000313" key="4">
    <source>
        <dbReference type="EMBL" id="MEP7728070.1"/>
    </source>
</evidence>
<feature type="coiled-coil region" evidence="2">
    <location>
        <begin position="193"/>
        <end position="220"/>
    </location>
</feature>
<evidence type="ECO:0000313" key="6">
    <source>
        <dbReference type="Proteomes" id="UP000249898"/>
    </source>
</evidence>